<reference evidence="4 5" key="1">
    <citation type="journal article" date="2022" name="Int. J. Syst. Evol. Microbiol.">
        <title>Apilactobacillus apisilvae sp. nov., Nicolia spurrieriana gen. nov. sp. nov., Bombilactobacillus folatiphilus sp. nov. and Bombilactobacillus thymidiniphilus sp. nov., four new lactic acid bacterial isolates from stingless bees Tetragonula carbonaria and Austroplebeia australis.</title>
        <authorList>
            <person name="Oliphant S.A."/>
            <person name="Watson-Haigh N.S."/>
            <person name="Sumby K.M."/>
            <person name="Gardner J."/>
            <person name="Groom S."/>
            <person name="Jiranek V."/>
        </authorList>
    </citation>
    <scope>NUCLEOTIDE SEQUENCE [LARGE SCALE GENOMIC DNA]</scope>
    <source>
        <strain evidence="4 5">SG5_A10</strain>
    </source>
</reference>
<protein>
    <submittedName>
        <fullName evidence="4">Class I SAM-dependent methyltransferase</fullName>
    </submittedName>
</protein>
<dbReference type="RefSeq" id="WP_249511256.1">
    <property type="nucleotide sequence ID" value="NZ_CP093362.1"/>
</dbReference>
<accession>A0ABY4PHJ2</accession>
<proteinExistence type="predicted"/>
<evidence type="ECO:0000313" key="5">
    <source>
        <dbReference type="Proteomes" id="UP000831859"/>
    </source>
</evidence>
<dbReference type="CDD" id="cd02440">
    <property type="entry name" value="AdoMet_MTases"/>
    <property type="match status" value="1"/>
</dbReference>
<dbReference type="GO" id="GO:0008168">
    <property type="term" value="F:methyltransferase activity"/>
    <property type="evidence" value="ECO:0007669"/>
    <property type="project" value="UniProtKB-KW"/>
</dbReference>
<dbReference type="SUPFAM" id="SSF53335">
    <property type="entry name" value="S-adenosyl-L-methionine-dependent methyltransferases"/>
    <property type="match status" value="1"/>
</dbReference>
<dbReference type="InterPro" id="IPR029063">
    <property type="entry name" value="SAM-dependent_MTases_sf"/>
</dbReference>
<dbReference type="GO" id="GO:0032259">
    <property type="term" value="P:methylation"/>
    <property type="evidence" value="ECO:0007669"/>
    <property type="project" value="UniProtKB-KW"/>
</dbReference>
<gene>
    <name evidence="4" type="ORF">MOO46_01435</name>
</gene>
<dbReference type="Pfam" id="PF13649">
    <property type="entry name" value="Methyltransf_25"/>
    <property type="match status" value="1"/>
</dbReference>
<evidence type="ECO:0000256" key="1">
    <source>
        <dbReference type="ARBA" id="ARBA00022603"/>
    </source>
</evidence>
<keyword evidence="5" id="KW-1185">Reference proteome</keyword>
<dbReference type="InterPro" id="IPR041698">
    <property type="entry name" value="Methyltransf_25"/>
</dbReference>
<dbReference type="PANTHER" id="PTHR43861">
    <property type="entry name" value="TRANS-ACONITATE 2-METHYLTRANSFERASE-RELATED"/>
    <property type="match status" value="1"/>
</dbReference>
<dbReference type="Gene3D" id="2.20.25.110">
    <property type="entry name" value="S-adenosyl-L-methionine-dependent methyltransferases"/>
    <property type="match status" value="1"/>
</dbReference>
<evidence type="ECO:0000313" key="4">
    <source>
        <dbReference type="EMBL" id="UQS85279.1"/>
    </source>
</evidence>
<feature type="domain" description="Methyltransferase" evidence="3">
    <location>
        <begin position="36"/>
        <end position="131"/>
    </location>
</feature>
<organism evidence="4 5">
    <name type="scientific">Apilactobacillus apisilvae</name>
    <dbReference type="NCBI Taxonomy" id="2923364"/>
    <lineage>
        <taxon>Bacteria</taxon>
        <taxon>Bacillati</taxon>
        <taxon>Bacillota</taxon>
        <taxon>Bacilli</taxon>
        <taxon>Lactobacillales</taxon>
        <taxon>Lactobacillaceae</taxon>
        <taxon>Apilactobacillus</taxon>
    </lineage>
</organism>
<dbReference type="PANTHER" id="PTHR43861:SF1">
    <property type="entry name" value="TRANS-ACONITATE 2-METHYLTRANSFERASE"/>
    <property type="match status" value="1"/>
</dbReference>
<keyword evidence="2" id="KW-0808">Transferase</keyword>
<name>A0ABY4PHJ2_9LACO</name>
<dbReference type="EMBL" id="CP093362">
    <property type="protein sequence ID" value="UQS85279.1"/>
    <property type="molecule type" value="Genomic_DNA"/>
</dbReference>
<dbReference type="Proteomes" id="UP000831859">
    <property type="component" value="Chromosome"/>
</dbReference>
<evidence type="ECO:0000259" key="3">
    <source>
        <dbReference type="Pfam" id="PF13649"/>
    </source>
</evidence>
<evidence type="ECO:0000256" key="2">
    <source>
        <dbReference type="ARBA" id="ARBA00022679"/>
    </source>
</evidence>
<keyword evidence="1 4" id="KW-0489">Methyltransferase</keyword>
<sequence length="244" mass="28586">MIYQKFAELYDELFDPTMYDKWLDFVKSNVNKSNDILDIACGTGRLISLMESEGYKISGMDISSDMLTMAENNFSNHNKNIQLIQGDMLNLSSFPNYDTITCFDDSLCYLDDILAVEKAFINVFNHLNENGKYLFDVITPYQTDVVYPGYMYNYHDDDRAFMWTSYVGDKPHSVEHDLSFFNYNYSIDAYDAFSELHHERTYDLNEYLKKLKNAGFENVNVYSDFGKEKISKDTTRWFFVCEKG</sequence>
<dbReference type="Gene3D" id="3.40.50.150">
    <property type="entry name" value="Vaccinia Virus protein VP39"/>
    <property type="match status" value="1"/>
</dbReference>